<dbReference type="InterPro" id="IPR019793">
    <property type="entry name" value="Peroxidases_heam-ligand_BS"/>
</dbReference>
<evidence type="ECO:0000256" key="16">
    <source>
        <dbReference type="PIRSR" id="PIRSR600823-4"/>
    </source>
</evidence>
<keyword evidence="18" id="KW-0732">Signal</keyword>
<comment type="similarity">
    <text evidence="2">Belongs to the peroxidase family. Ascorbate peroxidase subfamily.</text>
</comment>
<dbReference type="GO" id="GO:0140825">
    <property type="term" value="F:lactoperoxidase activity"/>
    <property type="evidence" value="ECO:0007669"/>
    <property type="project" value="UniProtKB-EC"/>
</dbReference>
<feature type="binding site" evidence="15">
    <location>
        <position position="104"/>
    </location>
    <ligand>
        <name>Ca(2+)</name>
        <dbReference type="ChEBI" id="CHEBI:29108"/>
        <label>1</label>
    </ligand>
</feature>
<comment type="subcellular location">
    <subcellularLocation>
        <location evidence="18">Secreted</location>
    </subcellularLocation>
</comment>
<name>A9P263_PICSI</name>
<evidence type="ECO:0000313" key="20">
    <source>
        <dbReference type="EMBL" id="ABK26974.1"/>
    </source>
</evidence>
<evidence type="ECO:0000256" key="8">
    <source>
        <dbReference type="ARBA" id="ARBA00023002"/>
    </source>
</evidence>
<feature type="binding site" evidence="14">
    <location>
        <position position="179"/>
    </location>
    <ligand>
        <name>substrate</name>
    </ligand>
</feature>
<keyword evidence="8 18" id="KW-0560">Oxidoreductase</keyword>
<evidence type="ECO:0000256" key="7">
    <source>
        <dbReference type="ARBA" id="ARBA00022837"/>
    </source>
</evidence>
<dbReference type="InterPro" id="IPR002016">
    <property type="entry name" value="Haem_peroxidase"/>
</dbReference>
<evidence type="ECO:0000256" key="10">
    <source>
        <dbReference type="ARBA" id="ARBA00023157"/>
    </source>
</evidence>
<comment type="catalytic activity">
    <reaction evidence="1 18">
        <text>2 a phenolic donor + H2O2 = 2 a phenolic radical donor + 2 H2O</text>
        <dbReference type="Rhea" id="RHEA:56136"/>
        <dbReference type="ChEBI" id="CHEBI:15377"/>
        <dbReference type="ChEBI" id="CHEBI:16240"/>
        <dbReference type="ChEBI" id="CHEBI:139520"/>
        <dbReference type="ChEBI" id="CHEBI:139521"/>
        <dbReference type="EC" id="1.11.1.7"/>
    </reaction>
</comment>
<evidence type="ECO:0000259" key="19">
    <source>
        <dbReference type="PROSITE" id="PS50873"/>
    </source>
</evidence>
<evidence type="ECO:0000256" key="15">
    <source>
        <dbReference type="PIRSR" id="PIRSR600823-3"/>
    </source>
</evidence>
<comment type="function">
    <text evidence="18">Removal of H(2)O(2), oxidation of toxic reductants, biosynthesis and degradation of lignin, suberization, auxin catabolism, response to environmental stresses such as wounding, pathogen attack and oxidative stress.</text>
</comment>
<evidence type="ECO:0000256" key="3">
    <source>
        <dbReference type="ARBA" id="ARBA00012313"/>
    </source>
</evidence>
<feature type="binding site" evidence="15">
    <location>
        <position position="92"/>
    </location>
    <ligand>
        <name>Ca(2+)</name>
        <dbReference type="ChEBI" id="CHEBI:29108"/>
        <label>1</label>
    </ligand>
</feature>
<dbReference type="PANTHER" id="PTHR31388">
    <property type="entry name" value="PEROXIDASE 72-RELATED"/>
    <property type="match status" value="1"/>
</dbReference>
<accession>A9P263</accession>
<feature type="disulfide bond" evidence="17">
    <location>
        <begin position="137"/>
        <end position="339"/>
    </location>
</feature>
<dbReference type="GO" id="GO:0042744">
    <property type="term" value="P:hydrogen peroxide catabolic process"/>
    <property type="evidence" value="ECO:0007669"/>
    <property type="project" value="UniProtKB-KW"/>
</dbReference>
<feature type="binding site" evidence="15">
    <location>
        <position position="269"/>
    </location>
    <ligand>
        <name>Ca(2+)</name>
        <dbReference type="ChEBI" id="CHEBI:29108"/>
        <label>2</label>
    </ligand>
</feature>
<keyword evidence="9 15" id="KW-0408">Iron</keyword>
<keyword evidence="12 18" id="KW-0376">Hydrogen peroxide</keyword>
<feature type="domain" description="Plant heme peroxidase family profile" evidence="19">
    <location>
        <begin position="41"/>
        <end position="343"/>
    </location>
</feature>
<dbReference type="GO" id="GO:0046872">
    <property type="term" value="F:metal ion binding"/>
    <property type="evidence" value="ECO:0007669"/>
    <property type="project" value="UniProtKB-UniRule"/>
</dbReference>
<feature type="active site" description="Proton acceptor" evidence="13">
    <location>
        <position position="82"/>
    </location>
</feature>
<organism evidence="20">
    <name type="scientific">Picea sitchensis</name>
    <name type="common">Sitka spruce</name>
    <name type="synonym">Pinus sitchensis</name>
    <dbReference type="NCBI Taxonomy" id="3332"/>
    <lineage>
        <taxon>Eukaryota</taxon>
        <taxon>Viridiplantae</taxon>
        <taxon>Streptophyta</taxon>
        <taxon>Embryophyta</taxon>
        <taxon>Tracheophyta</taxon>
        <taxon>Spermatophyta</taxon>
        <taxon>Pinopsida</taxon>
        <taxon>Pinidae</taxon>
        <taxon>Conifers I</taxon>
        <taxon>Pinales</taxon>
        <taxon>Pinaceae</taxon>
        <taxon>Picea</taxon>
    </lineage>
</organism>
<proteinExistence type="evidence at transcript level"/>
<feature type="signal peptide" evidence="18">
    <location>
        <begin position="1"/>
        <end position="28"/>
    </location>
</feature>
<dbReference type="GO" id="GO:0020037">
    <property type="term" value="F:heme binding"/>
    <property type="evidence" value="ECO:0007669"/>
    <property type="project" value="UniProtKB-UniRule"/>
</dbReference>
<dbReference type="InterPro" id="IPR010255">
    <property type="entry name" value="Haem_peroxidase_sf"/>
</dbReference>
<dbReference type="FunFam" id="1.10.420.10:FF:000001">
    <property type="entry name" value="Peroxidase"/>
    <property type="match status" value="1"/>
</dbReference>
<feature type="binding site" evidence="15">
    <location>
        <position position="83"/>
    </location>
    <ligand>
        <name>Ca(2+)</name>
        <dbReference type="ChEBI" id="CHEBI:29108"/>
        <label>1</label>
    </ligand>
</feature>
<feature type="binding site" evidence="15">
    <location>
        <position position="261"/>
    </location>
    <ligand>
        <name>Ca(2+)</name>
        <dbReference type="ChEBI" id="CHEBI:29108"/>
        <label>2</label>
    </ligand>
</feature>
<dbReference type="InterPro" id="IPR033905">
    <property type="entry name" value="Secretory_peroxidase"/>
</dbReference>
<feature type="chain" id="PRO_5005122173" description="Peroxidase" evidence="18">
    <location>
        <begin position="29"/>
        <end position="344"/>
    </location>
</feature>
<dbReference type="GO" id="GO:0005576">
    <property type="term" value="C:extracellular region"/>
    <property type="evidence" value="ECO:0007669"/>
    <property type="project" value="UniProtKB-SubCell"/>
</dbReference>
<dbReference type="PROSITE" id="PS50873">
    <property type="entry name" value="PEROXIDASE_4"/>
    <property type="match status" value="1"/>
</dbReference>
<evidence type="ECO:0000256" key="11">
    <source>
        <dbReference type="ARBA" id="ARBA00023180"/>
    </source>
</evidence>
<dbReference type="InterPro" id="IPR000823">
    <property type="entry name" value="Peroxidase_pln"/>
</dbReference>
<evidence type="ECO:0000256" key="4">
    <source>
        <dbReference type="ARBA" id="ARBA00022559"/>
    </source>
</evidence>
<keyword evidence="4 18" id="KW-0575">Peroxidase</keyword>
<dbReference type="PRINTS" id="PR00458">
    <property type="entry name" value="PEROXIDASE"/>
</dbReference>
<evidence type="ECO:0000256" key="6">
    <source>
        <dbReference type="ARBA" id="ARBA00022723"/>
    </source>
</evidence>
<feature type="binding site" evidence="15">
    <location>
        <position position="210"/>
    </location>
    <ligand>
        <name>Ca(2+)</name>
        <dbReference type="ChEBI" id="CHEBI:29108"/>
        <label>2</label>
    </ligand>
</feature>
<dbReference type="AlphaFoldDB" id="A9P263"/>
<keyword evidence="11" id="KW-0325">Glycoprotein</keyword>
<evidence type="ECO:0000256" key="14">
    <source>
        <dbReference type="PIRSR" id="PIRSR600823-2"/>
    </source>
</evidence>
<keyword evidence="5 18" id="KW-0349">Heme</keyword>
<dbReference type="PROSITE" id="PS00435">
    <property type="entry name" value="PEROXIDASE_1"/>
    <property type="match status" value="1"/>
</dbReference>
<feature type="binding site" evidence="15">
    <location>
        <position position="90"/>
    </location>
    <ligand>
        <name>Ca(2+)</name>
        <dbReference type="ChEBI" id="CHEBI:29108"/>
        <label>1</label>
    </ligand>
</feature>
<feature type="binding site" evidence="15">
    <location>
        <position position="86"/>
    </location>
    <ligand>
        <name>Ca(2+)</name>
        <dbReference type="ChEBI" id="CHEBI:29108"/>
        <label>1</label>
    </ligand>
</feature>
<evidence type="ECO:0000256" key="2">
    <source>
        <dbReference type="ARBA" id="ARBA00006873"/>
    </source>
</evidence>
<keyword evidence="10 17" id="KW-1015">Disulfide bond</keyword>
<dbReference type="CDD" id="cd00693">
    <property type="entry name" value="secretory_peroxidase"/>
    <property type="match status" value="1"/>
</dbReference>
<dbReference type="PRINTS" id="PR00461">
    <property type="entry name" value="PLPEROXIDASE"/>
</dbReference>
<dbReference type="SUPFAM" id="SSF48113">
    <property type="entry name" value="Heme-dependent peroxidases"/>
    <property type="match status" value="1"/>
</dbReference>
<feature type="disulfide bond" evidence="17">
    <location>
        <begin position="51"/>
        <end position="131"/>
    </location>
</feature>
<comment type="cofactor">
    <cofactor evidence="15 18">
        <name>Ca(2+)</name>
        <dbReference type="ChEBI" id="CHEBI:29108"/>
    </cofactor>
    <text evidence="15 18">Binds 2 calcium ions per subunit.</text>
</comment>
<evidence type="ECO:0000256" key="12">
    <source>
        <dbReference type="ARBA" id="ARBA00023324"/>
    </source>
</evidence>
<dbReference type="GO" id="GO:0006979">
    <property type="term" value="P:response to oxidative stress"/>
    <property type="evidence" value="ECO:0007669"/>
    <property type="project" value="UniProtKB-UniRule"/>
</dbReference>
<keyword evidence="18" id="KW-0964">Secreted</keyword>
<dbReference type="Gene3D" id="1.10.520.10">
    <property type="match status" value="1"/>
</dbReference>
<sequence>MANTIWRRLTLLQLVCSLQAFFISSSFGHPLPHPGHYPLSSLIPHYYAKSCPRAEQIVASVVQKAVMKETRMAASLLRLHFHDCFVKGCDASLLLDDSGSIVSEKRSNPNRNSARGFEVVDQIKSALEQACPKTVSCADILAISARDSVVLRGGLGWEVLLGRRDSKSASLSGSNNNIPQPNSTLQTLTTKFKLQGLHEVDLVALSGSHTIGLSRCTSFRQRLYNQSGNGQPDFTLDKSYATQLKSGCPKSGGDNNLFPLDFVSPTKFDNYYFKNLLSGHGLLNTDEELFSKGQAKTRKLVKEYAENKELFLKQYALSMVKMGNMKPLTGSNGEIRVNCRKVNS</sequence>
<dbReference type="EC" id="1.11.1.7" evidence="3 18"/>
<feature type="binding site" description="axial binding residue" evidence="15">
    <location>
        <position position="209"/>
    </location>
    <ligand>
        <name>heme b</name>
        <dbReference type="ChEBI" id="CHEBI:60344"/>
    </ligand>
    <ligandPart>
        <name>Fe</name>
        <dbReference type="ChEBI" id="CHEBI:18248"/>
    </ligandPart>
</feature>
<dbReference type="Pfam" id="PF00141">
    <property type="entry name" value="peroxidase"/>
    <property type="match status" value="1"/>
</dbReference>
<evidence type="ECO:0000256" key="1">
    <source>
        <dbReference type="ARBA" id="ARBA00000189"/>
    </source>
</evidence>
<dbReference type="PANTHER" id="PTHR31388:SF3">
    <property type="entry name" value="PEROXIDASE 72"/>
    <property type="match status" value="1"/>
</dbReference>
<evidence type="ECO:0000256" key="17">
    <source>
        <dbReference type="PIRSR" id="PIRSR600823-5"/>
    </source>
</evidence>
<feature type="disulfide bond" evidence="17">
    <location>
        <begin position="216"/>
        <end position="248"/>
    </location>
</feature>
<evidence type="ECO:0000256" key="13">
    <source>
        <dbReference type="PIRSR" id="PIRSR600823-1"/>
    </source>
</evidence>
<feature type="binding site" evidence="15">
    <location>
        <position position="88"/>
    </location>
    <ligand>
        <name>Ca(2+)</name>
        <dbReference type="ChEBI" id="CHEBI:29108"/>
        <label>1</label>
    </ligand>
</feature>
<keyword evidence="6 15" id="KW-0479">Metal-binding</keyword>
<dbReference type="Gene3D" id="1.10.420.10">
    <property type="entry name" value="Peroxidase, domain 2"/>
    <property type="match status" value="1"/>
</dbReference>
<dbReference type="InterPro" id="IPR019794">
    <property type="entry name" value="Peroxidases_AS"/>
</dbReference>
<reference evidence="20" key="1">
    <citation type="journal article" date="2008" name="BMC Genomics">
        <title>A conifer genomics resource of 200,000 spruce (Picea spp.) ESTs and 6,464 high-quality, sequence-finished full-length cDNAs for Sitka spruce (Picea sitchensis).</title>
        <authorList>
            <person name="Ralph S.G."/>
            <person name="Chun H.J."/>
            <person name="Kolosova N."/>
            <person name="Cooper D."/>
            <person name="Oddy C."/>
            <person name="Ritland C.E."/>
            <person name="Kirkpatrick R."/>
            <person name="Moore R."/>
            <person name="Barber S."/>
            <person name="Holt R.A."/>
            <person name="Jones S.J."/>
            <person name="Marra M.A."/>
            <person name="Douglas C.J."/>
            <person name="Ritland K."/>
            <person name="Bohlmann J."/>
        </authorList>
    </citation>
    <scope>NUCLEOTIDE SEQUENCE</scope>
    <source>
        <tissue evidence="20">Green portion of the leader tissue</tissue>
    </source>
</reference>
<dbReference type="FunFam" id="1.10.520.10:FF:000001">
    <property type="entry name" value="Peroxidase"/>
    <property type="match status" value="1"/>
</dbReference>
<comment type="cofactor">
    <cofactor evidence="15 18">
        <name>heme b</name>
        <dbReference type="ChEBI" id="CHEBI:60344"/>
    </cofactor>
    <text evidence="15 18">Binds 1 heme b (iron(II)-protoporphyrin IX) group per subunit.</text>
</comment>
<feature type="site" description="Transition state stabilizer" evidence="16">
    <location>
        <position position="78"/>
    </location>
</feature>
<evidence type="ECO:0000256" key="5">
    <source>
        <dbReference type="ARBA" id="ARBA00022617"/>
    </source>
</evidence>
<feature type="disulfide bond" evidence="17">
    <location>
        <begin position="84"/>
        <end position="89"/>
    </location>
</feature>
<evidence type="ECO:0000256" key="18">
    <source>
        <dbReference type="RuleBase" id="RU362060"/>
    </source>
</evidence>
<evidence type="ECO:0000256" key="9">
    <source>
        <dbReference type="ARBA" id="ARBA00023004"/>
    </source>
</evidence>
<dbReference type="EMBL" id="EF087739">
    <property type="protein sequence ID" value="ABK26974.1"/>
    <property type="molecule type" value="mRNA"/>
</dbReference>
<dbReference type="PROSITE" id="PS00436">
    <property type="entry name" value="PEROXIDASE_2"/>
    <property type="match status" value="1"/>
</dbReference>
<keyword evidence="7 15" id="KW-0106">Calcium</keyword>
<protein>
    <recommendedName>
        <fullName evidence="3 18">Peroxidase</fullName>
        <ecNumber evidence="3 18">1.11.1.7</ecNumber>
    </recommendedName>
</protein>
<comment type="similarity">
    <text evidence="18">Belongs to the peroxidase family. Classical plant (class III) peroxidase subfamily.</text>
</comment>